<sequence length="228" mass="26622">MSMHSSLCQIRPENPPFQLGDNSSYFLFGLYEVELELGVLDQKINDLSKKVETIEPEPYKVYFDRHKHEYLTLPQGRSVELQSLPVSSVSESETESEAICNDQTGQDSDYTPSRTTTSKWRQPRKRVGRPRISDKRRSSRLMNNRVQAKLAVKPIPTKKVSPYNIRLIPEQIVPKVRKPNRMSDWKLRVKDRFKQPEDPKSHYITHPVIPVKILLKNHKIESWLSKFP</sequence>
<dbReference type="KEGG" id="kng:KNAG_0J02070"/>
<evidence type="ECO:0000313" key="2">
    <source>
        <dbReference type="EMBL" id="CCK72288.1"/>
    </source>
</evidence>
<feature type="compositionally biased region" description="Polar residues" evidence="1">
    <location>
        <begin position="101"/>
        <end position="120"/>
    </location>
</feature>
<organism evidence="2 3">
    <name type="scientific">Huiozyma naganishii (strain ATCC MYA-139 / BCRC 22969 / CBS 8797 / KCTC 17520 / NBRC 10181 / NCYC 3082 / Yp74L-3)</name>
    <name type="common">Yeast</name>
    <name type="synonym">Kazachstania naganishii</name>
    <dbReference type="NCBI Taxonomy" id="1071383"/>
    <lineage>
        <taxon>Eukaryota</taxon>
        <taxon>Fungi</taxon>
        <taxon>Dikarya</taxon>
        <taxon>Ascomycota</taxon>
        <taxon>Saccharomycotina</taxon>
        <taxon>Saccharomycetes</taxon>
        <taxon>Saccharomycetales</taxon>
        <taxon>Saccharomycetaceae</taxon>
        <taxon>Huiozyma</taxon>
    </lineage>
</organism>
<proteinExistence type="predicted"/>
<accession>J7RR21</accession>
<evidence type="ECO:0000256" key="1">
    <source>
        <dbReference type="SAM" id="MobiDB-lite"/>
    </source>
</evidence>
<protein>
    <submittedName>
        <fullName evidence="2">Uncharacterized protein</fullName>
    </submittedName>
</protein>
<gene>
    <name evidence="2" type="primary">KNAG0J02070</name>
    <name evidence="2" type="ordered locus">KNAG_0J02070</name>
</gene>
<feature type="region of interest" description="Disordered" evidence="1">
    <location>
        <begin position="84"/>
        <end position="138"/>
    </location>
</feature>
<keyword evidence="3" id="KW-1185">Reference proteome</keyword>
<dbReference type="EMBL" id="HE978323">
    <property type="protein sequence ID" value="CCK72288.1"/>
    <property type="molecule type" value="Genomic_DNA"/>
</dbReference>
<dbReference type="RefSeq" id="XP_022466533.1">
    <property type="nucleotide sequence ID" value="XM_022610214.1"/>
</dbReference>
<dbReference type="Proteomes" id="UP000006310">
    <property type="component" value="Chromosome 10"/>
</dbReference>
<name>J7RR21_HUIN7</name>
<reference evidence="2 3" key="1">
    <citation type="journal article" date="2011" name="Proc. Natl. Acad. Sci. U.S.A.">
        <title>Evolutionary erosion of yeast sex chromosomes by mating-type switching accidents.</title>
        <authorList>
            <person name="Gordon J.L."/>
            <person name="Armisen D."/>
            <person name="Proux-Wera E."/>
            <person name="Oheigeartaigh S.S."/>
            <person name="Byrne K.P."/>
            <person name="Wolfe K.H."/>
        </authorList>
    </citation>
    <scope>NUCLEOTIDE SEQUENCE [LARGE SCALE GENOMIC DNA]</scope>
    <source>
        <strain evidence="3">ATCC MYA-139 / BCRC 22969 / CBS 8797 / CCRC 22969 / KCTC 17520 / NBRC 10181 / NCYC 3082</strain>
    </source>
</reference>
<dbReference type="AlphaFoldDB" id="J7RR21"/>
<reference evidence="3" key="2">
    <citation type="submission" date="2012-08" db="EMBL/GenBank/DDBJ databases">
        <title>Genome sequence of Kazachstania naganishii.</title>
        <authorList>
            <person name="Gordon J.L."/>
            <person name="Armisen D."/>
            <person name="Proux-Wera E."/>
            <person name="OhEigeartaigh S.S."/>
            <person name="Byrne K.P."/>
            <person name="Wolfe K.H."/>
        </authorList>
    </citation>
    <scope>NUCLEOTIDE SEQUENCE [LARGE SCALE GENOMIC DNA]</scope>
    <source>
        <strain evidence="3">ATCC MYA-139 / BCRC 22969 / CBS 8797 / CCRC 22969 / KCTC 17520 / NBRC 10181 / NCYC 3082</strain>
    </source>
</reference>
<dbReference type="HOGENOM" id="CLU_1214929_0_0_1"/>
<dbReference type="GeneID" id="34528043"/>
<evidence type="ECO:0000313" key="3">
    <source>
        <dbReference type="Proteomes" id="UP000006310"/>
    </source>
</evidence>